<keyword evidence="2" id="KW-0677">Repeat</keyword>
<dbReference type="EMBL" id="OU503037">
    <property type="protein sequence ID" value="CAI9755844.1"/>
    <property type="molecule type" value="Genomic_DNA"/>
</dbReference>
<proteinExistence type="inferred from homology"/>
<evidence type="ECO:0008006" key="5">
    <source>
        <dbReference type="Google" id="ProtNLM"/>
    </source>
</evidence>
<evidence type="ECO:0000313" key="4">
    <source>
        <dbReference type="Proteomes" id="UP000834106"/>
    </source>
</evidence>
<gene>
    <name evidence="3" type="ORF">FPE_LOCUS3275</name>
</gene>
<dbReference type="Pfam" id="PF13041">
    <property type="entry name" value="PPR_2"/>
    <property type="match status" value="2"/>
</dbReference>
<dbReference type="InterPro" id="IPR011990">
    <property type="entry name" value="TPR-like_helical_dom_sf"/>
</dbReference>
<dbReference type="InterPro" id="IPR002885">
    <property type="entry name" value="PPR_rpt"/>
</dbReference>
<organism evidence="3 4">
    <name type="scientific">Fraxinus pennsylvanica</name>
    <dbReference type="NCBI Taxonomy" id="56036"/>
    <lineage>
        <taxon>Eukaryota</taxon>
        <taxon>Viridiplantae</taxon>
        <taxon>Streptophyta</taxon>
        <taxon>Embryophyta</taxon>
        <taxon>Tracheophyta</taxon>
        <taxon>Spermatophyta</taxon>
        <taxon>Magnoliopsida</taxon>
        <taxon>eudicotyledons</taxon>
        <taxon>Gunneridae</taxon>
        <taxon>Pentapetalae</taxon>
        <taxon>asterids</taxon>
        <taxon>lamiids</taxon>
        <taxon>Lamiales</taxon>
        <taxon>Oleaceae</taxon>
        <taxon>Oleeae</taxon>
        <taxon>Fraxinus</taxon>
    </lineage>
</organism>
<dbReference type="InterPro" id="IPR050667">
    <property type="entry name" value="PPR-containing_protein"/>
</dbReference>
<dbReference type="AlphaFoldDB" id="A0AAD2DJ19"/>
<dbReference type="NCBIfam" id="TIGR00756">
    <property type="entry name" value="PPR"/>
    <property type="match status" value="3"/>
</dbReference>
<dbReference type="PANTHER" id="PTHR47939:SF10">
    <property type="entry name" value="PENTACOTRIPEPTIDE-REPEAT REGION OF PRORP DOMAIN-CONTAINING PROTEIN"/>
    <property type="match status" value="1"/>
</dbReference>
<reference evidence="3" key="1">
    <citation type="submission" date="2023-05" db="EMBL/GenBank/DDBJ databases">
        <authorList>
            <person name="Huff M."/>
        </authorList>
    </citation>
    <scope>NUCLEOTIDE SEQUENCE</scope>
</reference>
<name>A0AAD2DJ19_9LAMI</name>
<evidence type="ECO:0000313" key="3">
    <source>
        <dbReference type="EMBL" id="CAI9755844.1"/>
    </source>
</evidence>
<accession>A0AAD2DJ19</accession>
<protein>
    <recommendedName>
        <fullName evidence="5">Pentatricopeptide repeat-containing protein</fullName>
    </recommendedName>
</protein>
<keyword evidence="4" id="KW-1185">Reference proteome</keyword>
<evidence type="ECO:0000256" key="2">
    <source>
        <dbReference type="ARBA" id="ARBA00022737"/>
    </source>
</evidence>
<comment type="similarity">
    <text evidence="1">Belongs to the PPR family. P subfamily.</text>
</comment>
<dbReference type="PANTHER" id="PTHR47939">
    <property type="entry name" value="MEMBRANE-ASSOCIATED SALT-INDUCIBLE PROTEIN-LIKE"/>
    <property type="match status" value="1"/>
</dbReference>
<dbReference type="Gene3D" id="1.25.40.10">
    <property type="entry name" value="Tetratricopeptide repeat domain"/>
    <property type="match status" value="2"/>
</dbReference>
<sequence length="632" mass="70829">MWRRPSSLLARRTFLGRKTAAQKFRDTVFHYQVSNSEFLKLSVPCIESLFHKSDFSISVCGKSEFCPNPRFFSTNPSENYAEEIAESSVSEANEGFGGSLNNVFDESMSSISSGLEAGSSILNEDADGLELNDGLAAEIDESSVPMDQKFGSFASEEEEIGKMEENDMEKVQSLLSLLQSSGTADGSLENDFEKMGLVLNEDFVTMVLETPYVPGENLIGFFRWVLKKSEFKVTTQVLDALVSAICKANRKREAYALWDLVQEVGVEEKGILSTGSLNELIALFSRLGKGKAAFDVFNKFGEFESPTNPDAYYSTIEALCKRSFFDWACSVCEKMLQDHKLPNSERVGKIISYLCRGSKAKDAHSVYLSAKENKIYPPRSSVNFLISSLCRLRQTDKETPTEIDEETDRETVSLALEMLKDYTREERMYAIKPFSSVIQKLCWIEDVERAKTLLLEMIDVGPPPGNAIFNTVINGLAKVGDMDEAMKIMRLMESRGLKPDVYTYSVIMSGYAKGGAMEEACKIFDEAKKKHSKLSPVTYHTLIRGFCKLEQYEAAVNLLREMKDHGVHPNHDEYNKLIKSLCLKALDWETAEKLREEMKENGLILNGRTTALINAVKELQEEGISHEVIAAA</sequence>
<dbReference type="Proteomes" id="UP000834106">
    <property type="component" value="Chromosome 2"/>
</dbReference>
<evidence type="ECO:0000256" key="1">
    <source>
        <dbReference type="ARBA" id="ARBA00007626"/>
    </source>
</evidence>